<organism evidence="1 2">
    <name type="scientific">Phytophthora palmivora</name>
    <dbReference type="NCBI Taxonomy" id="4796"/>
    <lineage>
        <taxon>Eukaryota</taxon>
        <taxon>Sar</taxon>
        <taxon>Stramenopiles</taxon>
        <taxon>Oomycota</taxon>
        <taxon>Peronosporomycetes</taxon>
        <taxon>Peronosporales</taxon>
        <taxon>Peronosporaceae</taxon>
        <taxon>Phytophthora</taxon>
    </lineage>
</organism>
<protein>
    <submittedName>
        <fullName evidence="1">Pogo transposable element with KRAB domainlike</fullName>
    </submittedName>
</protein>
<gene>
    <name evidence="1" type="ORF">PHPALM_16985</name>
</gene>
<evidence type="ECO:0000313" key="2">
    <source>
        <dbReference type="Proteomes" id="UP000237271"/>
    </source>
</evidence>
<comment type="caution">
    <text evidence="1">The sequence shown here is derived from an EMBL/GenBank/DDBJ whole genome shotgun (WGS) entry which is preliminary data.</text>
</comment>
<sequence length="59" mass="6660">MYPLGLLKQACIGKVKKKRCDNKAIKMAVIPNGLTFYLPNSDMGIFKSFKDHMSVLIDQ</sequence>
<name>A0A2P4XND9_9STRA</name>
<reference evidence="1 2" key="1">
    <citation type="journal article" date="2017" name="Genome Biol. Evol.">
        <title>Phytophthora megakarya and P. palmivora, closely related causal agents of cacao black pod rot, underwent increases in genome sizes and gene numbers by different mechanisms.</title>
        <authorList>
            <person name="Ali S.S."/>
            <person name="Shao J."/>
            <person name="Lary D.J."/>
            <person name="Kronmiller B."/>
            <person name="Shen D."/>
            <person name="Strem M.D."/>
            <person name="Amoako-Attah I."/>
            <person name="Akrofi A.Y."/>
            <person name="Begoude B.A."/>
            <person name="Ten Hoopen G.M."/>
            <person name="Coulibaly K."/>
            <person name="Kebe B.I."/>
            <person name="Melnick R.L."/>
            <person name="Guiltinan M.J."/>
            <person name="Tyler B.M."/>
            <person name="Meinhardt L.W."/>
            <person name="Bailey B.A."/>
        </authorList>
    </citation>
    <scope>NUCLEOTIDE SEQUENCE [LARGE SCALE GENOMIC DNA]</scope>
    <source>
        <strain evidence="2">sbr112.9</strain>
    </source>
</reference>
<accession>A0A2P4XND9</accession>
<dbReference type="Proteomes" id="UP000237271">
    <property type="component" value="Unassembled WGS sequence"/>
</dbReference>
<evidence type="ECO:0000313" key="1">
    <source>
        <dbReference type="EMBL" id="POM67068.1"/>
    </source>
</evidence>
<proteinExistence type="predicted"/>
<dbReference type="EMBL" id="NCKW01009480">
    <property type="protein sequence ID" value="POM67068.1"/>
    <property type="molecule type" value="Genomic_DNA"/>
</dbReference>
<dbReference type="AlphaFoldDB" id="A0A2P4XND9"/>
<keyword evidence="2" id="KW-1185">Reference proteome</keyword>